<feature type="transmembrane region" description="Helical" evidence="1">
    <location>
        <begin position="89"/>
        <end position="112"/>
    </location>
</feature>
<feature type="transmembrane region" description="Helical" evidence="1">
    <location>
        <begin position="193"/>
        <end position="213"/>
    </location>
</feature>
<sequence length="302" mass="36035">MLLLPFFFLSPILPLFVCLFVSFFLSFFLPSFLSFFLLFVVHSFVFSVSHSFVRAFIHLLVCTFCLALSFILFFFHYSIHSLFHSFVTSFFSSFVHTFISSFVPYFVCSFLFVQSVSCAFLRSFVHFFFQLSLIHIFVRSYRSFALLFFFSSVRPFISSFLDFRYLLRSLFFSYSVVYRSFLSFHFSSFFQHVFHLFIQSIDLFIIHSPDLFFFRLFSHTFSNSFVQRLDSTLLLMISFYLTSFPFSLFLFFCSLPIRSSSSCLLTNFHFYFLFVLFSGIVWSLVFIFFLPTHACCRYKCFQ</sequence>
<feature type="transmembrane region" description="Helical" evidence="1">
    <location>
        <begin position="233"/>
        <end position="257"/>
    </location>
</feature>
<feature type="transmembrane region" description="Helical" evidence="1">
    <location>
        <begin position="269"/>
        <end position="290"/>
    </location>
</feature>
<keyword evidence="1" id="KW-0812">Transmembrane</keyword>
<dbReference type="EMBL" id="CAHIKZ030004191">
    <property type="protein sequence ID" value="CAE1308440.1"/>
    <property type="molecule type" value="Genomic_DNA"/>
</dbReference>
<dbReference type="AlphaFoldDB" id="A0A812DU08"/>
<keyword evidence="3" id="KW-1185">Reference proteome</keyword>
<feature type="transmembrane region" description="Helical" evidence="1">
    <location>
        <begin position="12"/>
        <end position="40"/>
    </location>
</feature>
<feature type="transmembrane region" description="Helical" evidence="1">
    <location>
        <begin position="52"/>
        <end position="77"/>
    </location>
</feature>
<evidence type="ECO:0000256" key="1">
    <source>
        <dbReference type="SAM" id="Phobius"/>
    </source>
</evidence>
<comment type="caution">
    <text evidence="2">The sequence shown here is derived from an EMBL/GenBank/DDBJ whole genome shotgun (WGS) entry which is preliminary data.</text>
</comment>
<dbReference type="Proteomes" id="UP000597762">
    <property type="component" value="Unassembled WGS sequence"/>
</dbReference>
<keyword evidence="1" id="KW-0472">Membrane</keyword>
<accession>A0A812DU08</accession>
<protein>
    <submittedName>
        <fullName evidence="2">Uncharacterized protein</fullName>
    </submittedName>
</protein>
<feature type="transmembrane region" description="Helical" evidence="1">
    <location>
        <begin position="119"/>
        <end position="138"/>
    </location>
</feature>
<evidence type="ECO:0000313" key="2">
    <source>
        <dbReference type="EMBL" id="CAE1308440.1"/>
    </source>
</evidence>
<gene>
    <name evidence="2" type="ORF">SPHA_60343</name>
</gene>
<keyword evidence="1" id="KW-1133">Transmembrane helix</keyword>
<reference evidence="2" key="1">
    <citation type="submission" date="2021-01" db="EMBL/GenBank/DDBJ databases">
        <authorList>
            <person name="Li R."/>
            <person name="Bekaert M."/>
        </authorList>
    </citation>
    <scope>NUCLEOTIDE SEQUENCE</scope>
    <source>
        <strain evidence="2">Farmed</strain>
    </source>
</reference>
<organism evidence="2 3">
    <name type="scientific">Acanthosepion pharaonis</name>
    <name type="common">Pharaoh cuttlefish</name>
    <name type="synonym">Sepia pharaonis</name>
    <dbReference type="NCBI Taxonomy" id="158019"/>
    <lineage>
        <taxon>Eukaryota</taxon>
        <taxon>Metazoa</taxon>
        <taxon>Spiralia</taxon>
        <taxon>Lophotrochozoa</taxon>
        <taxon>Mollusca</taxon>
        <taxon>Cephalopoda</taxon>
        <taxon>Coleoidea</taxon>
        <taxon>Decapodiformes</taxon>
        <taxon>Sepiida</taxon>
        <taxon>Sepiina</taxon>
        <taxon>Sepiidae</taxon>
        <taxon>Acanthosepion</taxon>
    </lineage>
</organism>
<name>A0A812DU08_ACAPH</name>
<evidence type="ECO:0000313" key="3">
    <source>
        <dbReference type="Proteomes" id="UP000597762"/>
    </source>
</evidence>
<proteinExistence type="predicted"/>